<sequence length="231" mass="26471">MKSFIVSIIGVIFILNTNIFAVDPNSALKVENILNPTYKEWENPQLIEINRELPHAHFIPFESNKLAVQGIPEKSKYYQSLNGTWKFNYSQNPDSRTKDFFKLGTDLSNWDNIIVPGNWEMQGFGSPIYLDEEYPFPPNPPFVPHNYNAVGSYARTFSIPENWAERKIYIQFGGVRSAFYFWINGKFVGYSQGSKTPAEFNITSFLNPGENSIAVEVYRFSDGSYLEGQDT</sequence>
<dbReference type="GO" id="GO:0004565">
    <property type="term" value="F:beta-galactosidase activity"/>
    <property type="evidence" value="ECO:0007669"/>
    <property type="project" value="UniProtKB-EC"/>
</dbReference>
<keyword evidence="4" id="KW-0378">Hydrolase</keyword>
<evidence type="ECO:0000256" key="3">
    <source>
        <dbReference type="ARBA" id="ARBA00012756"/>
    </source>
</evidence>
<feature type="domain" description="Glycosyl hydrolases family 2 sugar binding" evidence="6">
    <location>
        <begin position="79"/>
        <end position="230"/>
    </location>
</feature>
<evidence type="ECO:0000313" key="7">
    <source>
        <dbReference type="EMBL" id="SVD75417.1"/>
    </source>
</evidence>
<comment type="catalytic activity">
    <reaction evidence="1">
        <text>Hydrolysis of terminal non-reducing beta-D-galactose residues in beta-D-galactosides.</text>
        <dbReference type="EC" id="3.2.1.23"/>
    </reaction>
</comment>
<reference evidence="7" key="1">
    <citation type="submission" date="2018-05" db="EMBL/GenBank/DDBJ databases">
        <authorList>
            <person name="Lanie J.A."/>
            <person name="Ng W.-L."/>
            <person name="Kazmierczak K.M."/>
            <person name="Andrzejewski T.M."/>
            <person name="Davidsen T.M."/>
            <person name="Wayne K.J."/>
            <person name="Tettelin H."/>
            <person name="Glass J.I."/>
            <person name="Rusch D."/>
            <person name="Podicherti R."/>
            <person name="Tsui H.-C.T."/>
            <person name="Winkler M.E."/>
        </authorList>
    </citation>
    <scope>NUCLEOTIDE SEQUENCE</scope>
</reference>
<evidence type="ECO:0000256" key="5">
    <source>
        <dbReference type="ARBA" id="ARBA00023295"/>
    </source>
</evidence>
<dbReference type="SUPFAM" id="SSF49785">
    <property type="entry name" value="Galactose-binding domain-like"/>
    <property type="match status" value="1"/>
</dbReference>
<feature type="non-terminal residue" evidence="7">
    <location>
        <position position="231"/>
    </location>
</feature>
<accession>A0A382XWE2</accession>
<evidence type="ECO:0000259" key="6">
    <source>
        <dbReference type="Pfam" id="PF02837"/>
    </source>
</evidence>
<dbReference type="GO" id="GO:0009341">
    <property type="term" value="C:beta-galactosidase complex"/>
    <property type="evidence" value="ECO:0007669"/>
    <property type="project" value="TreeGrafter"/>
</dbReference>
<dbReference type="PANTHER" id="PTHR46323">
    <property type="entry name" value="BETA-GALACTOSIDASE"/>
    <property type="match status" value="1"/>
</dbReference>
<protein>
    <recommendedName>
        <fullName evidence="3">beta-galactosidase</fullName>
        <ecNumber evidence="3">3.2.1.23</ecNumber>
    </recommendedName>
</protein>
<dbReference type="Gene3D" id="2.60.120.260">
    <property type="entry name" value="Galactose-binding domain-like"/>
    <property type="match status" value="1"/>
</dbReference>
<evidence type="ECO:0000256" key="1">
    <source>
        <dbReference type="ARBA" id="ARBA00001412"/>
    </source>
</evidence>
<proteinExistence type="inferred from homology"/>
<dbReference type="EC" id="3.2.1.23" evidence="3"/>
<dbReference type="InterPro" id="IPR006104">
    <property type="entry name" value="Glyco_hydro_2_N"/>
</dbReference>
<dbReference type="InterPro" id="IPR008979">
    <property type="entry name" value="Galactose-bd-like_sf"/>
</dbReference>
<dbReference type="InterPro" id="IPR050347">
    <property type="entry name" value="Bact_Beta-galactosidase"/>
</dbReference>
<organism evidence="7">
    <name type="scientific">marine metagenome</name>
    <dbReference type="NCBI Taxonomy" id="408172"/>
    <lineage>
        <taxon>unclassified sequences</taxon>
        <taxon>metagenomes</taxon>
        <taxon>ecological metagenomes</taxon>
    </lineage>
</organism>
<dbReference type="Pfam" id="PF02837">
    <property type="entry name" value="Glyco_hydro_2_N"/>
    <property type="match status" value="1"/>
</dbReference>
<dbReference type="PANTHER" id="PTHR46323:SF2">
    <property type="entry name" value="BETA-GALACTOSIDASE"/>
    <property type="match status" value="1"/>
</dbReference>
<dbReference type="GO" id="GO:0005990">
    <property type="term" value="P:lactose catabolic process"/>
    <property type="evidence" value="ECO:0007669"/>
    <property type="project" value="TreeGrafter"/>
</dbReference>
<gene>
    <name evidence="7" type="ORF">METZ01_LOCUS428271</name>
</gene>
<dbReference type="AlphaFoldDB" id="A0A382XWE2"/>
<name>A0A382XWE2_9ZZZZ</name>
<keyword evidence="5" id="KW-0326">Glycosidase</keyword>
<evidence type="ECO:0000256" key="4">
    <source>
        <dbReference type="ARBA" id="ARBA00022801"/>
    </source>
</evidence>
<dbReference type="EMBL" id="UINC01171060">
    <property type="protein sequence ID" value="SVD75417.1"/>
    <property type="molecule type" value="Genomic_DNA"/>
</dbReference>
<comment type="similarity">
    <text evidence="2">Belongs to the glycosyl hydrolase 2 family.</text>
</comment>
<evidence type="ECO:0000256" key="2">
    <source>
        <dbReference type="ARBA" id="ARBA00007401"/>
    </source>
</evidence>